<dbReference type="EC" id="2.5.1.42" evidence="7"/>
<dbReference type="InterPro" id="IPR044878">
    <property type="entry name" value="UbiA_sf"/>
</dbReference>
<feature type="transmembrane region" description="Helical" evidence="6">
    <location>
        <begin position="217"/>
        <end position="240"/>
    </location>
</feature>
<dbReference type="InterPro" id="IPR050475">
    <property type="entry name" value="Prenyltransferase_related"/>
</dbReference>
<comment type="caution">
    <text evidence="7">The sequence shown here is derived from an EMBL/GenBank/DDBJ whole genome shotgun (WGS) entry which is preliminary data.</text>
</comment>
<evidence type="ECO:0000313" key="8">
    <source>
        <dbReference type="Proteomes" id="UP001160499"/>
    </source>
</evidence>
<evidence type="ECO:0000256" key="4">
    <source>
        <dbReference type="ARBA" id="ARBA00023136"/>
    </source>
</evidence>
<dbReference type="GO" id="GO:0047295">
    <property type="term" value="F:geranylgeranylglycerol-phosphate geranylgeranyltransferase activity"/>
    <property type="evidence" value="ECO:0007669"/>
    <property type="project" value="UniProtKB-EC"/>
</dbReference>
<dbReference type="Proteomes" id="UP001160499">
    <property type="component" value="Unassembled WGS sequence"/>
</dbReference>
<evidence type="ECO:0000256" key="3">
    <source>
        <dbReference type="ARBA" id="ARBA00022989"/>
    </source>
</evidence>
<evidence type="ECO:0000256" key="6">
    <source>
        <dbReference type="SAM" id="Phobius"/>
    </source>
</evidence>
<keyword evidence="3 6" id="KW-1133">Transmembrane helix</keyword>
<keyword evidence="4 6" id="KW-0472">Membrane</keyword>
<dbReference type="RefSeq" id="WP_280882158.1">
    <property type="nucleotide sequence ID" value="NZ_JARXVH010000022.1"/>
</dbReference>
<keyword evidence="7" id="KW-0808">Transferase</keyword>
<dbReference type="InterPro" id="IPR000537">
    <property type="entry name" value="UbiA_prenyltransferase"/>
</dbReference>
<feature type="transmembrane region" description="Helical" evidence="6">
    <location>
        <begin position="150"/>
        <end position="167"/>
    </location>
</feature>
<sequence>MAGNGTGHATRGTDGWWRRSVQAHVQTWRPYTLAHPALVGVAGACTAGGADRPGTLALAAGAPGLGWLAGHYLGDYFDRHLDAIAKPQRPIPSGRLLPEAALAGGVICAAGSALILAAANWRTLLLFALAMTGIVVYSRICKGRGISGNLVRGALTALAFVVGAMLAQPDPPWRVFVPALMFLLHDTSSNLVGTIRDVDGDRVCGYLSVPVRHGVDVAARFALALYAGAIAVGTVSAVLMPMAHRSGYTVLLVVAAGTGVAAFVPLLRRTRSVTRSVTGVAAPTETQAVALRAHKVLVVERLVLAAAVIAAGTGARTVLGLLAPVLMFSVVTQRAMRSRHELPPPSPVKPGTPGTQRKAYQP</sequence>
<keyword evidence="8" id="KW-1185">Reference proteome</keyword>
<feature type="transmembrane region" description="Helical" evidence="6">
    <location>
        <begin position="121"/>
        <end position="138"/>
    </location>
</feature>
<keyword evidence="2 6" id="KW-0812">Transmembrane</keyword>
<evidence type="ECO:0000256" key="1">
    <source>
        <dbReference type="ARBA" id="ARBA00004141"/>
    </source>
</evidence>
<feature type="transmembrane region" description="Helical" evidence="6">
    <location>
        <begin position="302"/>
        <end position="331"/>
    </location>
</feature>
<name>A0ABT6LYR0_9ACTN</name>
<dbReference type="CDD" id="cd13956">
    <property type="entry name" value="PT_UbiA"/>
    <property type="match status" value="1"/>
</dbReference>
<evidence type="ECO:0000313" key="7">
    <source>
        <dbReference type="EMBL" id="MDH6221430.1"/>
    </source>
</evidence>
<evidence type="ECO:0000256" key="5">
    <source>
        <dbReference type="SAM" id="MobiDB-lite"/>
    </source>
</evidence>
<dbReference type="Pfam" id="PF01040">
    <property type="entry name" value="UbiA"/>
    <property type="match status" value="1"/>
</dbReference>
<dbReference type="PANTHER" id="PTHR42723:SF1">
    <property type="entry name" value="CHLOROPHYLL SYNTHASE, CHLOROPLASTIC"/>
    <property type="match status" value="1"/>
</dbReference>
<feature type="transmembrane region" description="Helical" evidence="6">
    <location>
        <begin position="96"/>
        <end position="115"/>
    </location>
</feature>
<comment type="subcellular location">
    <subcellularLocation>
        <location evidence="1">Membrane</location>
        <topology evidence="1">Multi-pass membrane protein</topology>
    </subcellularLocation>
</comment>
<accession>A0ABT6LYR0</accession>
<dbReference type="Gene3D" id="1.10.357.140">
    <property type="entry name" value="UbiA prenyltransferase"/>
    <property type="match status" value="1"/>
</dbReference>
<feature type="transmembrane region" description="Helical" evidence="6">
    <location>
        <begin position="247"/>
        <end position="267"/>
    </location>
</feature>
<organism evidence="7 8">
    <name type="scientific">Streptomyces pseudovenezuelae</name>
    <dbReference type="NCBI Taxonomy" id="67350"/>
    <lineage>
        <taxon>Bacteria</taxon>
        <taxon>Bacillati</taxon>
        <taxon>Actinomycetota</taxon>
        <taxon>Actinomycetes</taxon>
        <taxon>Kitasatosporales</taxon>
        <taxon>Streptomycetaceae</taxon>
        <taxon>Streptomyces</taxon>
        <taxon>Streptomyces aurantiacus group</taxon>
    </lineage>
</organism>
<gene>
    <name evidence="7" type="ORF">M2283_008776</name>
</gene>
<protein>
    <submittedName>
        <fullName evidence="7">Geranylgeranylglycerol-phosphate geranylgeranyltransferase</fullName>
        <ecNumber evidence="7">2.5.1.42</ecNumber>
    </submittedName>
</protein>
<reference evidence="7 8" key="1">
    <citation type="submission" date="2023-04" db="EMBL/GenBank/DDBJ databases">
        <title>Forest soil microbial communities from Buena Vista Peninsula, Colon Province, Panama.</title>
        <authorList>
            <person name="Bouskill N."/>
        </authorList>
    </citation>
    <scope>NUCLEOTIDE SEQUENCE [LARGE SCALE GENOMIC DNA]</scope>
    <source>
        <strain evidence="7 8">GGS1</strain>
    </source>
</reference>
<dbReference type="EMBL" id="JARXVH010000022">
    <property type="protein sequence ID" value="MDH6221430.1"/>
    <property type="molecule type" value="Genomic_DNA"/>
</dbReference>
<evidence type="ECO:0000256" key="2">
    <source>
        <dbReference type="ARBA" id="ARBA00022692"/>
    </source>
</evidence>
<dbReference type="PANTHER" id="PTHR42723">
    <property type="entry name" value="CHLOROPHYLL SYNTHASE"/>
    <property type="match status" value="1"/>
</dbReference>
<proteinExistence type="predicted"/>
<feature type="region of interest" description="Disordered" evidence="5">
    <location>
        <begin position="338"/>
        <end position="362"/>
    </location>
</feature>